<accession>A0A936NB33</accession>
<dbReference type="AlphaFoldDB" id="A0A936NB33"/>
<evidence type="ECO:0000313" key="1">
    <source>
        <dbReference type="EMBL" id="MBK9296394.1"/>
    </source>
</evidence>
<comment type="caution">
    <text evidence="1">The sequence shown here is derived from an EMBL/GenBank/DDBJ whole genome shotgun (WGS) entry which is preliminary data.</text>
</comment>
<gene>
    <name evidence="1" type="ORF">IPN02_05935</name>
</gene>
<sequence length="84" mass="9342">MDRTERLTPTLCTATTDAVAAKKAAQQALDAAVARALHWGASWANIGAALGTTRQVAHRRYRHHRWDPDTQTVWTEPPLPLTRN</sequence>
<dbReference type="EMBL" id="JADJZA010000002">
    <property type="protein sequence ID" value="MBK9296394.1"/>
    <property type="molecule type" value="Genomic_DNA"/>
</dbReference>
<evidence type="ECO:0000313" key="2">
    <source>
        <dbReference type="Proteomes" id="UP000727993"/>
    </source>
</evidence>
<organism evidence="1 2">
    <name type="scientific">Candidatus Neomicrothrix subdominans</name>
    <dbReference type="NCBI Taxonomy" id="2954438"/>
    <lineage>
        <taxon>Bacteria</taxon>
        <taxon>Bacillati</taxon>
        <taxon>Actinomycetota</taxon>
        <taxon>Acidimicrobiia</taxon>
        <taxon>Acidimicrobiales</taxon>
        <taxon>Microthrixaceae</taxon>
        <taxon>Candidatus Neomicrothrix</taxon>
    </lineage>
</organism>
<protein>
    <submittedName>
        <fullName evidence="1">Uncharacterized protein</fullName>
    </submittedName>
</protein>
<dbReference type="Proteomes" id="UP000727993">
    <property type="component" value="Unassembled WGS sequence"/>
</dbReference>
<reference evidence="1 2" key="1">
    <citation type="submission" date="2020-10" db="EMBL/GenBank/DDBJ databases">
        <title>Connecting structure to function with the recovery of over 1000 high-quality activated sludge metagenome-assembled genomes encoding full-length rRNA genes using long-read sequencing.</title>
        <authorList>
            <person name="Singleton C.M."/>
            <person name="Petriglieri F."/>
            <person name="Kristensen J.M."/>
            <person name="Kirkegaard R.H."/>
            <person name="Michaelsen T.Y."/>
            <person name="Andersen M.H."/>
            <person name="Karst S.M."/>
            <person name="Dueholm M.S."/>
            <person name="Nielsen P.H."/>
            <person name="Albertsen M."/>
        </authorList>
    </citation>
    <scope>NUCLEOTIDE SEQUENCE [LARGE SCALE GENOMIC DNA]</scope>
    <source>
        <strain evidence="1">Lyne_18-Q3-R50-59_MAXAC.006</strain>
    </source>
</reference>
<name>A0A936NB33_9ACTN</name>
<proteinExistence type="predicted"/>